<dbReference type="AlphaFoldDB" id="A0A4R2NY53"/>
<reference evidence="1 2" key="1">
    <citation type="submission" date="2019-03" db="EMBL/GenBank/DDBJ databases">
        <title>Genomic Encyclopedia of Type Strains, Phase IV (KMG-IV): sequencing the most valuable type-strain genomes for metagenomic binning, comparative biology and taxonomic classification.</title>
        <authorList>
            <person name="Goeker M."/>
        </authorList>
    </citation>
    <scope>NUCLEOTIDE SEQUENCE [LARGE SCALE GENOMIC DNA]</scope>
    <source>
        <strain evidence="1 2">DSM 14836</strain>
    </source>
</reference>
<protein>
    <submittedName>
        <fullName evidence="1">CRP-like cAMP-binding protein</fullName>
    </submittedName>
</protein>
<name>A0A4R2NY53_9FLAO</name>
<keyword evidence="2" id="KW-1185">Reference proteome</keyword>
<comment type="caution">
    <text evidence="1">The sequence shown here is derived from an EMBL/GenBank/DDBJ whole genome shotgun (WGS) entry which is preliminary data.</text>
</comment>
<organism evidence="1 2">
    <name type="scientific">Tenacibaculum skagerrakense</name>
    <dbReference type="NCBI Taxonomy" id="186571"/>
    <lineage>
        <taxon>Bacteria</taxon>
        <taxon>Pseudomonadati</taxon>
        <taxon>Bacteroidota</taxon>
        <taxon>Flavobacteriia</taxon>
        <taxon>Flavobacteriales</taxon>
        <taxon>Flavobacteriaceae</taxon>
        <taxon>Tenacibaculum</taxon>
    </lineage>
</organism>
<evidence type="ECO:0000313" key="1">
    <source>
        <dbReference type="EMBL" id="TCP27007.1"/>
    </source>
</evidence>
<evidence type="ECO:0000313" key="2">
    <source>
        <dbReference type="Proteomes" id="UP000294564"/>
    </source>
</evidence>
<sequence>MLESALISEFSRFYMSNISDHAIDLFSKIVRLKKYKTGDVLINKGTSKFYVIVEGIVASFSKNSQKDREYIRTIHLENYAFTDLFYQINDLKLAHIDLDTKTPEDYYKCLTSCTLLEGDFKDFIDLSASNHEISLLYNKINQTILLQVLKRLDRLSLLDATDRYKILKERIPQIENLIPQYQIASYLNITPVQLSRIRKKMYSE</sequence>
<dbReference type="Gene3D" id="2.60.120.10">
    <property type="entry name" value="Jelly Rolls"/>
    <property type="match status" value="1"/>
</dbReference>
<dbReference type="EMBL" id="SLXM01000002">
    <property type="protein sequence ID" value="TCP27007.1"/>
    <property type="molecule type" value="Genomic_DNA"/>
</dbReference>
<dbReference type="InterPro" id="IPR014710">
    <property type="entry name" value="RmlC-like_jellyroll"/>
</dbReference>
<dbReference type="RefSeq" id="WP_165915691.1">
    <property type="nucleotide sequence ID" value="NZ_SLXM01000002.1"/>
</dbReference>
<dbReference type="SUPFAM" id="SSF51206">
    <property type="entry name" value="cAMP-binding domain-like"/>
    <property type="match status" value="1"/>
</dbReference>
<dbReference type="InterPro" id="IPR018490">
    <property type="entry name" value="cNMP-bd_dom_sf"/>
</dbReference>
<proteinExistence type="predicted"/>
<accession>A0A4R2NY53</accession>
<gene>
    <name evidence="1" type="ORF">EV195_102349</name>
</gene>
<dbReference type="Proteomes" id="UP000294564">
    <property type="component" value="Unassembled WGS sequence"/>
</dbReference>